<keyword evidence="6 8" id="KW-1133">Transmembrane helix</keyword>
<evidence type="ECO:0000313" key="10">
    <source>
        <dbReference type="Proteomes" id="UP001500325"/>
    </source>
</evidence>
<evidence type="ECO:0000256" key="7">
    <source>
        <dbReference type="ARBA" id="ARBA00023136"/>
    </source>
</evidence>
<protein>
    <recommendedName>
        <fullName evidence="11">CorA-like Mg2+ transporter protein</fullName>
    </recommendedName>
</protein>
<name>A0ABP8WR78_9PSEU</name>
<keyword evidence="10" id="KW-1185">Reference proteome</keyword>
<evidence type="ECO:0000256" key="3">
    <source>
        <dbReference type="ARBA" id="ARBA00022448"/>
    </source>
</evidence>
<evidence type="ECO:0000256" key="5">
    <source>
        <dbReference type="ARBA" id="ARBA00022692"/>
    </source>
</evidence>
<dbReference type="InterPro" id="IPR002523">
    <property type="entry name" value="MgTranspt_CorA/ZnTranspt_ZntB"/>
</dbReference>
<feature type="transmembrane region" description="Helical" evidence="8">
    <location>
        <begin position="65"/>
        <end position="83"/>
    </location>
</feature>
<dbReference type="InterPro" id="IPR045863">
    <property type="entry name" value="CorA_TM1_TM2"/>
</dbReference>
<keyword evidence="7 8" id="KW-0472">Membrane</keyword>
<gene>
    <name evidence="9" type="ORF">GCM10023215_34320</name>
</gene>
<dbReference type="Pfam" id="PF01544">
    <property type="entry name" value="CorA"/>
    <property type="match status" value="1"/>
</dbReference>
<dbReference type="Proteomes" id="UP001500325">
    <property type="component" value="Unassembled WGS sequence"/>
</dbReference>
<dbReference type="PANTHER" id="PTHR46494">
    <property type="entry name" value="CORA FAMILY METAL ION TRANSPORTER (EUROFUNG)"/>
    <property type="match status" value="1"/>
</dbReference>
<dbReference type="InterPro" id="IPR045861">
    <property type="entry name" value="CorA_cytoplasmic_dom"/>
</dbReference>
<keyword evidence="5 8" id="KW-0812">Transmembrane</keyword>
<evidence type="ECO:0000313" key="9">
    <source>
        <dbReference type="EMBL" id="GAA4693920.1"/>
    </source>
</evidence>
<comment type="similarity">
    <text evidence="2">Belongs to the CorA metal ion transporter (MIT) (TC 1.A.35) family.</text>
</comment>
<comment type="subcellular location">
    <subcellularLocation>
        <location evidence="1">Cell membrane</location>
        <topology evidence="1">Multi-pass membrane protein</topology>
    </subcellularLocation>
</comment>
<feature type="transmembrane region" description="Helical" evidence="8">
    <location>
        <begin position="95"/>
        <end position="115"/>
    </location>
</feature>
<sequence length="121" mass="13436">MNRLLRDDENIPLTNPTIAPYFQDVYDHVLGAAETVDSTRDHVASILESNLNEQGNELNVITRKLAAWAAIIAVPTAITGWYGQNVPYPGFEQPWGFVTSSLLILVLGGLLYLGLRRKGWL</sequence>
<dbReference type="EMBL" id="BAABIC010000011">
    <property type="protein sequence ID" value="GAA4693920.1"/>
    <property type="molecule type" value="Genomic_DNA"/>
</dbReference>
<accession>A0ABP8WR78</accession>
<dbReference type="SUPFAM" id="SSF144083">
    <property type="entry name" value="Magnesium transport protein CorA, transmembrane region"/>
    <property type="match status" value="1"/>
</dbReference>
<evidence type="ECO:0000256" key="4">
    <source>
        <dbReference type="ARBA" id="ARBA00022475"/>
    </source>
</evidence>
<proteinExistence type="inferred from homology"/>
<keyword evidence="3" id="KW-0813">Transport</keyword>
<dbReference type="Gene3D" id="1.20.58.340">
    <property type="entry name" value="Magnesium transport protein CorA, transmembrane region"/>
    <property type="match status" value="2"/>
</dbReference>
<reference evidence="10" key="1">
    <citation type="journal article" date="2019" name="Int. J. Syst. Evol. Microbiol.">
        <title>The Global Catalogue of Microorganisms (GCM) 10K type strain sequencing project: providing services to taxonomists for standard genome sequencing and annotation.</title>
        <authorList>
            <consortium name="The Broad Institute Genomics Platform"/>
            <consortium name="The Broad Institute Genome Sequencing Center for Infectious Disease"/>
            <person name="Wu L."/>
            <person name="Ma J."/>
        </authorList>
    </citation>
    <scope>NUCLEOTIDE SEQUENCE [LARGE SCALE GENOMIC DNA]</scope>
    <source>
        <strain evidence="10">JCM 18055</strain>
    </source>
</reference>
<keyword evidence="4" id="KW-1003">Cell membrane</keyword>
<evidence type="ECO:0000256" key="8">
    <source>
        <dbReference type="SAM" id="Phobius"/>
    </source>
</evidence>
<evidence type="ECO:0000256" key="1">
    <source>
        <dbReference type="ARBA" id="ARBA00004651"/>
    </source>
</evidence>
<evidence type="ECO:0000256" key="2">
    <source>
        <dbReference type="ARBA" id="ARBA00009765"/>
    </source>
</evidence>
<dbReference type="PANTHER" id="PTHR46494:SF1">
    <property type="entry name" value="CORA FAMILY METAL ION TRANSPORTER (EUROFUNG)"/>
    <property type="match status" value="1"/>
</dbReference>
<evidence type="ECO:0000256" key="6">
    <source>
        <dbReference type="ARBA" id="ARBA00022989"/>
    </source>
</evidence>
<dbReference type="SUPFAM" id="SSF143865">
    <property type="entry name" value="CorA soluble domain-like"/>
    <property type="match status" value="1"/>
</dbReference>
<evidence type="ECO:0008006" key="11">
    <source>
        <dbReference type="Google" id="ProtNLM"/>
    </source>
</evidence>
<comment type="caution">
    <text evidence="9">The sequence shown here is derived from an EMBL/GenBank/DDBJ whole genome shotgun (WGS) entry which is preliminary data.</text>
</comment>
<organism evidence="9 10">
    <name type="scientific">Pseudonocardia yuanmonensis</name>
    <dbReference type="NCBI Taxonomy" id="1095914"/>
    <lineage>
        <taxon>Bacteria</taxon>
        <taxon>Bacillati</taxon>
        <taxon>Actinomycetota</taxon>
        <taxon>Actinomycetes</taxon>
        <taxon>Pseudonocardiales</taxon>
        <taxon>Pseudonocardiaceae</taxon>
        <taxon>Pseudonocardia</taxon>
    </lineage>
</organism>